<protein>
    <submittedName>
        <fullName evidence="1">Uncharacterized protein</fullName>
    </submittedName>
</protein>
<dbReference type="Pfam" id="PF21835">
    <property type="entry name" value="YIEGIA_cap"/>
    <property type="match status" value="1"/>
</dbReference>
<dbReference type="OrthoDB" id="1955035at2"/>
<evidence type="ECO:0000313" key="2">
    <source>
        <dbReference type="Proteomes" id="UP000267250"/>
    </source>
</evidence>
<dbReference type="KEGG" id="aft:BBF96_06890"/>
<dbReference type="EMBL" id="CP016379">
    <property type="protein sequence ID" value="AZR73135.1"/>
    <property type="molecule type" value="Genomic_DNA"/>
</dbReference>
<organism evidence="1 2">
    <name type="scientific">Anoxybacter fermentans</name>
    <dbReference type="NCBI Taxonomy" id="1323375"/>
    <lineage>
        <taxon>Bacteria</taxon>
        <taxon>Bacillati</taxon>
        <taxon>Bacillota</taxon>
        <taxon>Clostridia</taxon>
        <taxon>Halanaerobiales</taxon>
        <taxon>Anoxybacter</taxon>
    </lineage>
</organism>
<gene>
    <name evidence="1" type="ORF">BBF96_06890</name>
</gene>
<name>A0A3S9SXX5_9FIRM</name>
<dbReference type="AlphaFoldDB" id="A0A3S9SXX5"/>
<dbReference type="InterPro" id="IPR054055">
    <property type="entry name" value="YpzH"/>
</dbReference>
<evidence type="ECO:0000313" key="1">
    <source>
        <dbReference type="EMBL" id="AZR73135.1"/>
    </source>
</evidence>
<sequence>MSSKTRHILAFITTDKELVQFSGKPVLYAKTEEELQKISSELGRILAGNVYRLTNGLVVITEA</sequence>
<reference evidence="1 2" key="1">
    <citation type="submission" date="2016-07" db="EMBL/GenBank/DDBJ databases">
        <title>Genome and transcriptome analysis of iron-reducing fermentative bacteria Anoxybacter fermentans.</title>
        <authorList>
            <person name="Zeng X."/>
            <person name="Shao Z."/>
        </authorList>
    </citation>
    <scope>NUCLEOTIDE SEQUENCE [LARGE SCALE GENOMIC DNA]</scope>
    <source>
        <strain evidence="1 2">DY22613</strain>
    </source>
</reference>
<accession>A0A3S9SXX5</accession>
<dbReference type="RefSeq" id="WP_127016467.1">
    <property type="nucleotide sequence ID" value="NZ_CP016379.1"/>
</dbReference>
<keyword evidence="2" id="KW-1185">Reference proteome</keyword>
<proteinExistence type="predicted"/>
<dbReference type="Proteomes" id="UP000267250">
    <property type="component" value="Chromosome"/>
</dbReference>